<evidence type="ECO:0000313" key="5">
    <source>
        <dbReference type="Proteomes" id="UP000283374"/>
    </source>
</evidence>
<name>A0A413RP32_9CELL</name>
<accession>A0A413RP32</accession>
<keyword evidence="2" id="KW-0520">NAD</keyword>
<proteinExistence type="predicted"/>
<keyword evidence="5" id="KW-1185">Reference proteome</keyword>
<dbReference type="GO" id="GO:0016491">
    <property type="term" value="F:oxidoreductase activity"/>
    <property type="evidence" value="ECO:0007669"/>
    <property type="project" value="UniProtKB-KW"/>
</dbReference>
<reference evidence="4 5" key="1">
    <citation type="submission" date="2018-08" db="EMBL/GenBank/DDBJ databases">
        <title>Cellulomonas rhizosphaerae sp. nov., a novel actinomycete isolated from soil.</title>
        <authorList>
            <person name="Tian Y."/>
        </authorList>
    </citation>
    <scope>NUCLEOTIDE SEQUENCE [LARGE SCALE GENOMIC DNA]</scope>
    <source>
        <strain evidence="4 5">NEAU-TCZ24</strain>
    </source>
</reference>
<dbReference type="GO" id="GO:0051287">
    <property type="term" value="F:NAD binding"/>
    <property type="evidence" value="ECO:0007669"/>
    <property type="project" value="InterPro"/>
</dbReference>
<protein>
    <submittedName>
        <fullName evidence="4">Phosphoglycerate dehydrogenase</fullName>
    </submittedName>
</protein>
<organism evidence="4 5">
    <name type="scientific">Cellulomonas rhizosphaerae</name>
    <dbReference type="NCBI Taxonomy" id="2293719"/>
    <lineage>
        <taxon>Bacteria</taxon>
        <taxon>Bacillati</taxon>
        <taxon>Actinomycetota</taxon>
        <taxon>Actinomycetes</taxon>
        <taxon>Micrococcales</taxon>
        <taxon>Cellulomonadaceae</taxon>
        <taxon>Cellulomonas</taxon>
    </lineage>
</organism>
<dbReference type="PANTHER" id="PTHR43333:SF1">
    <property type="entry name" value="D-ISOMER SPECIFIC 2-HYDROXYACID DEHYDROGENASE NAD-BINDING DOMAIN-CONTAINING PROTEIN"/>
    <property type="match status" value="1"/>
</dbReference>
<sequence length="330" mass="34624">MGPGFTAVAGIGTMASYRGVTTILVPTTLHEHLTLPPGVHEVRYSPDEPVPDSHAEVLVVWGSGRRVLRDAASRLPRLRWVAGLAAGVETILDAGFAPDVVVTSGRGLHDGPVAEHTLALVLACARRLPELVRAQDEHRWVAELGGIQEIRADELRSLAGARVVIWGFGSIAARLAPLLTALGASVTGVATTPGMRDGYHVVTPDELPGVLPAGDLLISLLPDTPATRHAVDADVLALLPPHAWVVNVGRGATLDQDALLAAVRRGALAGAALDVFEREPLPADSPIWDEPRILVSPHAAGGRPIGAGALLEENLAAYLAGRPLRNVVER</sequence>
<dbReference type="InterPro" id="IPR036291">
    <property type="entry name" value="NAD(P)-bd_dom_sf"/>
</dbReference>
<evidence type="ECO:0000313" key="4">
    <source>
        <dbReference type="EMBL" id="RHA43779.1"/>
    </source>
</evidence>
<dbReference type="SUPFAM" id="SSF51735">
    <property type="entry name" value="NAD(P)-binding Rossmann-fold domains"/>
    <property type="match status" value="1"/>
</dbReference>
<dbReference type="EMBL" id="QWKP01000142">
    <property type="protein sequence ID" value="RHA43779.1"/>
    <property type="molecule type" value="Genomic_DNA"/>
</dbReference>
<keyword evidence="1" id="KW-0560">Oxidoreductase</keyword>
<feature type="domain" description="D-isomer specific 2-hydroxyacid dehydrogenase NAD-binding" evidence="3">
    <location>
        <begin position="118"/>
        <end position="300"/>
    </location>
</feature>
<comment type="caution">
    <text evidence="4">The sequence shown here is derived from an EMBL/GenBank/DDBJ whole genome shotgun (WGS) entry which is preliminary data.</text>
</comment>
<dbReference type="Gene3D" id="3.40.50.720">
    <property type="entry name" value="NAD(P)-binding Rossmann-like Domain"/>
    <property type="match status" value="2"/>
</dbReference>
<dbReference type="AlphaFoldDB" id="A0A413RP32"/>
<dbReference type="SUPFAM" id="SSF52283">
    <property type="entry name" value="Formate/glycerate dehydrogenase catalytic domain-like"/>
    <property type="match status" value="1"/>
</dbReference>
<evidence type="ECO:0000256" key="2">
    <source>
        <dbReference type="ARBA" id="ARBA00023027"/>
    </source>
</evidence>
<dbReference type="OrthoDB" id="4324715at2"/>
<dbReference type="PANTHER" id="PTHR43333">
    <property type="entry name" value="2-HACID_DH_C DOMAIN-CONTAINING PROTEIN"/>
    <property type="match status" value="1"/>
</dbReference>
<dbReference type="Pfam" id="PF02826">
    <property type="entry name" value="2-Hacid_dh_C"/>
    <property type="match status" value="1"/>
</dbReference>
<dbReference type="InterPro" id="IPR006140">
    <property type="entry name" value="D-isomer_DH_NAD-bd"/>
</dbReference>
<gene>
    <name evidence="4" type="ORF">D1825_04660</name>
</gene>
<evidence type="ECO:0000256" key="1">
    <source>
        <dbReference type="ARBA" id="ARBA00023002"/>
    </source>
</evidence>
<evidence type="ECO:0000259" key="3">
    <source>
        <dbReference type="Pfam" id="PF02826"/>
    </source>
</evidence>
<dbReference type="Proteomes" id="UP000283374">
    <property type="component" value="Unassembled WGS sequence"/>
</dbReference>